<organism evidence="2 3">
    <name type="scientific">Suillus discolor</name>
    <dbReference type="NCBI Taxonomy" id="1912936"/>
    <lineage>
        <taxon>Eukaryota</taxon>
        <taxon>Fungi</taxon>
        <taxon>Dikarya</taxon>
        <taxon>Basidiomycota</taxon>
        <taxon>Agaricomycotina</taxon>
        <taxon>Agaricomycetes</taxon>
        <taxon>Agaricomycetidae</taxon>
        <taxon>Boletales</taxon>
        <taxon>Suillineae</taxon>
        <taxon>Suillaceae</taxon>
        <taxon>Suillus</taxon>
    </lineage>
</organism>
<dbReference type="RefSeq" id="XP_041292188.1">
    <property type="nucleotide sequence ID" value="XM_041431425.1"/>
</dbReference>
<dbReference type="EMBL" id="JABBWM010000032">
    <property type="protein sequence ID" value="KAG2107310.1"/>
    <property type="molecule type" value="Genomic_DNA"/>
</dbReference>
<feature type="compositionally biased region" description="Polar residues" evidence="1">
    <location>
        <begin position="39"/>
        <end position="52"/>
    </location>
</feature>
<dbReference type="GeneID" id="64693684"/>
<dbReference type="OrthoDB" id="2675260at2759"/>
<feature type="region of interest" description="Disordered" evidence="1">
    <location>
        <begin position="37"/>
        <end position="67"/>
    </location>
</feature>
<keyword evidence="3" id="KW-1185">Reference proteome</keyword>
<dbReference type="Proteomes" id="UP000823399">
    <property type="component" value="Unassembled WGS sequence"/>
</dbReference>
<dbReference type="AlphaFoldDB" id="A0A9P7F685"/>
<sequence>MIVHQRDLFSLSSSTAEGRALVGAVVGVFSTGDLWMNSPAATSSDVRPSSGTLGEEENHPPGKKREEVVDSSLLRLAPLLVGISMRRVLDSVTSVALSSSTADKLGLNARSQE</sequence>
<evidence type="ECO:0000313" key="3">
    <source>
        <dbReference type="Proteomes" id="UP000823399"/>
    </source>
</evidence>
<protein>
    <submittedName>
        <fullName evidence="2">Uncharacterized protein</fullName>
    </submittedName>
</protein>
<comment type="caution">
    <text evidence="2">The sequence shown here is derived from an EMBL/GenBank/DDBJ whole genome shotgun (WGS) entry which is preliminary data.</text>
</comment>
<name>A0A9P7F685_9AGAM</name>
<gene>
    <name evidence="2" type="ORF">F5147DRAFT_578053</name>
</gene>
<reference evidence="2" key="1">
    <citation type="journal article" date="2020" name="New Phytol.">
        <title>Comparative genomics reveals dynamic genome evolution in host specialist ectomycorrhizal fungi.</title>
        <authorList>
            <person name="Lofgren L.A."/>
            <person name="Nguyen N.H."/>
            <person name="Vilgalys R."/>
            <person name="Ruytinx J."/>
            <person name="Liao H.L."/>
            <person name="Branco S."/>
            <person name="Kuo A."/>
            <person name="LaButti K."/>
            <person name="Lipzen A."/>
            <person name="Andreopoulos W."/>
            <person name="Pangilinan J."/>
            <person name="Riley R."/>
            <person name="Hundley H."/>
            <person name="Na H."/>
            <person name="Barry K."/>
            <person name="Grigoriev I.V."/>
            <person name="Stajich J.E."/>
            <person name="Kennedy P.G."/>
        </authorList>
    </citation>
    <scope>NUCLEOTIDE SEQUENCE</scope>
    <source>
        <strain evidence="2">FC423</strain>
    </source>
</reference>
<feature type="compositionally biased region" description="Basic and acidic residues" evidence="1">
    <location>
        <begin position="56"/>
        <end position="67"/>
    </location>
</feature>
<evidence type="ECO:0000256" key="1">
    <source>
        <dbReference type="SAM" id="MobiDB-lite"/>
    </source>
</evidence>
<evidence type="ECO:0000313" key="2">
    <source>
        <dbReference type="EMBL" id="KAG2107310.1"/>
    </source>
</evidence>
<accession>A0A9P7F685</accession>
<proteinExistence type="predicted"/>